<reference evidence="2 3" key="1">
    <citation type="submission" date="2018-06" db="EMBL/GenBank/DDBJ databases">
        <title>Lujinxingia sediminis gen. nov. sp. nov., a new facultative anaerobic member of the class Deltaproteobacteria, and proposal of Lujinxingaceae fam. nov.</title>
        <authorList>
            <person name="Guo L.-Y."/>
            <person name="Li C.-M."/>
            <person name="Wang S."/>
            <person name="Du Z.-J."/>
        </authorList>
    </citation>
    <scope>NUCLEOTIDE SEQUENCE [LARGE SCALE GENOMIC DNA]</scope>
    <source>
        <strain evidence="2 3">FA350</strain>
    </source>
</reference>
<accession>A0A2Z4FH70</accession>
<organism evidence="2 3">
    <name type="scientific">Bradymonas sediminis</name>
    <dbReference type="NCBI Taxonomy" id="1548548"/>
    <lineage>
        <taxon>Bacteria</taxon>
        <taxon>Deltaproteobacteria</taxon>
        <taxon>Bradymonadales</taxon>
        <taxon>Bradymonadaceae</taxon>
        <taxon>Bradymonas</taxon>
    </lineage>
</organism>
<dbReference type="Proteomes" id="UP000249799">
    <property type="component" value="Chromosome"/>
</dbReference>
<feature type="compositionally biased region" description="Acidic residues" evidence="1">
    <location>
        <begin position="254"/>
        <end position="267"/>
    </location>
</feature>
<proteinExistence type="predicted"/>
<dbReference type="RefSeq" id="WP_111331954.1">
    <property type="nucleotide sequence ID" value="NZ_CP030032.1"/>
</dbReference>
<feature type="compositionally biased region" description="Basic residues" evidence="1">
    <location>
        <begin position="181"/>
        <end position="190"/>
    </location>
</feature>
<gene>
    <name evidence="2" type="ORF">DN745_02755</name>
</gene>
<name>A0A2Z4FH70_9DELT</name>
<feature type="compositionally biased region" description="Gly residues" evidence="1">
    <location>
        <begin position="80"/>
        <end position="91"/>
    </location>
</feature>
<evidence type="ECO:0000256" key="1">
    <source>
        <dbReference type="SAM" id="MobiDB-lite"/>
    </source>
</evidence>
<dbReference type="KEGG" id="bsed:DN745_02755"/>
<dbReference type="AlphaFoldDB" id="A0A2Z4FH70"/>
<feature type="region of interest" description="Disordered" evidence="1">
    <location>
        <begin position="181"/>
        <end position="267"/>
    </location>
</feature>
<feature type="region of interest" description="Disordered" evidence="1">
    <location>
        <begin position="1"/>
        <end position="32"/>
    </location>
</feature>
<dbReference type="EMBL" id="CP030032">
    <property type="protein sequence ID" value="AWV88317.1"/>
    <property type="molecule type" value="Genomic_DNA"/>
</dbReference>
<evidence type="ECO:0000313" key="2">
    <source>
        <dbReference type="EMBL" id="AWV88317.1"/>
    </source>
</evidence>
<feature type="compositionally biased region" description="Basic and acidic residues" evidence="1">
    <location>
        <begin position="223"/>
        <end position="233"/>
    </location>
</feature>
<evidence type="ECO:0000313" key="3">
    <source>
        <dbReference type="Proteomes" id="UP000249799"/>
    </source>
</evidence>
<dbReference type="OrthoDB" id="5522479at2"/>
<protein>
    <submittedName>
        <fullName evidence="2">Uncharacterized protein</fullName>
    </submittedName>
</protein>
<sequence length="267" mass="29346">MSDDKKKTGSKDHRNDAFGFDDDAEYDDEHLFDDAEFEAEGWSIPHDPESVTKLLKSLEGLVPGILRRVGVESGASEGARGAGSRGAGQEAGGSEKSSPGSDGFRARLGGTKLPREVVNFILSQVDTTKREFLRIASNEVRVFLESVDLGGEVAKILTTLSFEVRMEVRFIPNDQALKPSARGRMRVKRNRSAEEKAGDAGEDDEEGFDERSEAGVDGEGEEMPGREFSDVFKPRRWSLRRRARGDGESQGLDAESEVEDEADDEDE</sequence>
<feature type="compositionally biased region" description="Basic and acidic residues" evidence="1">
    <location>
        <begin position="1"/>
        <end position="16"/>
    </location>
</feature>
<feature type="compositionally biased region" description="Acidic residues" evidence="1">
    <location>
        <begin position="19"/>
        <end position="32"/>
    </location>
</feature>
<feature type="compositionally biased region" description="Basic residues" evidence="1">
    <location>
        <begin position="234"/>
        <end position="243"/>
    </location>
</feature>
<feature type="region of interest" description="Disordered" evidence="1">
    <location>
        <begin position="74"/>
        <end position="108"/>
    </location>
</feature>
<keyword evidence="3" id="KW-1185">Reference proteome</keyword>